<keyword evidence="1" id="KW-0238">DNA-binding</keyword>
<evidence type="ECO:0000259" key="3">
    <source>
        <dbReference type="PROSITE" id="PS51900"/>
    </source>
</evidence>
<proteinExistence type="predicted"/>
<accession>A0A803JIG1</accession>
<feature type="region of interest" description="Disordered" evidence="2">
    <location>
        <begin position="383"/>
        <end position="445"/>
    </location>
</feature>
<feature type="compositionally biased region" description="Basic and acidic residues" evidence="2">
    <location>
        <begin position="388"/>
        <end position="399"/>
    </location>
</feature>
<dbReference type="InterPro" id="IPR044068">
    <property type="entry name" value="CB"/>
</dbReference>
<dbReference type="InParanoid" id="A0A803JIG1"/>
<feature type="compositionally biased region" description="Polar residues" evidence="2">
    <location>
        <begin position="400"/>
        <end position="412"/>
    </location>
</feature>
<dbReference type="PROSITE" id="PS51900">
    <property type="entry name" value="CB"/>
    <property type="match status" value="1"/>
</dbReference>
<dbReference type="GeneTree" id="ENSGT01130000278482"/>
<evidence type="ECO:0000256" key="2">
    <source>
        <dbReference type="SAM" id="MobiDB-lite"/>
    </source>
</evidence>
<evidence type="ECO:0000256" key="1">
    <source>
        <dbReference type="ARBA" id="ARBA00023125"/>
    </source>
</evidence>
<dbReference type="PANTHER" id="PTHR33066">
    <property type="entry name" value="INTEGRASE_SAM-LIKE_N DOMAIN-CONTAINING PROTEIN"/>
    <property type="match status" value="1"/>
</dbReference>
<feature type="region of interest" description="Disordered" evidence="2">
    <location>
        <begin position="270"/>
        <end position="349"/>
    </location>
</feature>
<dbReference type="Gene3D" id="1.10.150.130">
    <property type="match status" value="1"/>
</dbReference>
<protein>
    <recommendedName>
        <fullName evidence="3">Core-binding (CB) domain-containing protein</fullName>
    </recommendedName>
</protein>
<sequence>MSTVWFSHFSKGVYKGPAGLNSRNQAVWNTDLPLSGRHSFESKRPAVVGTAQGFRHRIPSISWLGDKYAEKSTSSNTRFDIFGSQIPNERSSGKITRIEKRKDKEVVEWINEKIQNNGQRSEQCVGSVEFRNSHAKMGQMARQTTATVFSQTMEENGSELGSEHSNFSSSEERDEVVVSGSEFNQRKIVKAGKLDIPDNRFQSSWLGGPHRSDISTRHLGGRGKFSASQRFGAQSSKECNRRVAVQSLGHSSANQIRQCGNSDIYKKARRYSKRKIVSRTSTHHEVGRTTSSGSDSCSYSRERQSVGGFPEPQISLQTRVGAESGSISADSQDMGAAKEGSNGSLGESESREVLLPFSVSPSGSMGCFESGLESASVVHISSISSHSESSEKDQGRESQCDSSNSRLAQTNMVPIVETVGCGQTNNTSSEVRSLDSGGTQTSLPSEITSKGLEIERNRLTQEGFLASVVNTMLASRKPTTNKTYERVWKTFTAWLLKKGVTPDQVTICQVLDFLQDGLDSNLSVRTLKLQTSAISAITEVQWAKNPRVAKFLAGALHIRPPTRSLSATWSLPLVLERLTLSPFEPLQTIPDMLLTLKTVFLVAVTSSRRVSDLQ</sequence>
<feature type="region of interest" description="Disordered" evidence="2">
    <location>
        <begin position="205"/>
        <end position="233"/>
    </location>
</feature>
<reference evidence="4" key="2">
    <citation type="submission" date="2021-03" db="UniProtKB">
        <authorList>
            <consortium name="Ensembl"/>
        </authorList>
    </citation>
    <scope>IDENTIFICATION</scope>
</reference>
<organism evidence="4">
    <name type="scientific">Xenopus tropicalis</name>
    <name type="common">Western clawed frog</name>
    <name type="synonym">Silurana tropicalis</name>
    <dbReference type="NCBI Taxonomy" id="8364"/>
    <lineage>
        <taxon>Eukaryota</taxon>
        <taxon>Metazoa</taxon>
        <taxon>Chordata</taxon>
        <taxon>Craniata</taxon>
        <taxon>Vertebrata</taxon>
        <taxon>Euteleostomi</taxon>
        <taxon>Amphibia</taxon>
        <taxon>Batrachia</taxon>
        <taxon>Anura</taxon>
        <taxon>Pipoidea</taxon>
        <taxon>Pipidae</taxon>
        <taxon>Xenopodinae</taxon>
        <taxon>Xenopus</taxon>
        <taxon>Silurana</taxon>
    </lineage>
</organism>
<dbReference type="AlphaFoldDB" id="A0A803JIG1"/>
<feature type="compositionally biased region" description="Polar residues" evidence="2">
    <location>
        <begin position="421"/>
        <end position="445"/>
    </location>
</feature>
<dbReference type="Ensembl" id="ENSXETT00000106543">
    <property type="protein sequence ID" value="ENSXETP00000107730"/>
    <property type="gene ID" value="ENSXETG00000042117"/>
</dbReference>
<reference evidence="4" key="1">
    <citation type="journal article" date="2010" name="Science">
        <title>The genome of the Western clawed frog Xenopus tropicalis.</title>
        <authorList>
            <person name="Hellsten U."/>
            <person name="Harland R.M."/>
            <person name="Gilchrist M.J."/>
            <person name="Hendrix D."/>
            <person name="Jurka J."/>
            <person name="Kapitonov V."/>
            <person name="Ovcharenko I."/>
            <person name="Putnam N.H."/>
            <person name="Shu S."/>
            <person name="Taher L."/>
            <person name="Blitz I.L."/>
            <person name="Blumberg B."/>
            <person name="Dichmann D.S."/>
            <person name="Dubchak I."/>
            <person name="Amaya E."/>
            <person name="Detter J.C."/>
            <person name="Fletcher R."/>
            <person name="Gerhard D.S."/>
            <person name="Goodstein D."/>
            <person name="Graves T."/>
            <person name="Grigoriev I.V."/>
            <person name="Grimwood J."/>
            <person name="Kawashima T."/>
            <person name="Lindquist E."/>
            <person name="Lucas S.M."/>
            <person name="Mead P.E."/>
            <person name="Mitros T."/>
            <person name="Ogino H."/>
            <person name="Ohta Y."/>
            <person name="Poliakov A.V."/>
            <person name="Pollet N."/>
            <person name="Robert J."/>
            <person name="Salamov A."/>
            <person name="Sater A.K."/>
            <person name="Schmutz J."/>
            <person name="Terry A."/>
            <person name="Vize P.D."/>
            <person name="Warren W.C."/>
            <person name="Wells D."/>
            <person name="Wills A."/>
            <person name="Wilson R.K."/>
            <person name="Zimmerman L.B."/>
            <person name="Zorn A.M."/>
            <person name="Grainger R."/>
            <person name="Grammer T."/>
            <person name="Khokha M.K."/>
            <person name="Richardson P.M."/>
            <person name="Rokhsar D.S."/>
        </authorList>
    </citation>
    <scope>NUCLEOTIDE SEQUENCE [LARGE SCALE GENOMIC DNA]</scope>
    <source>
        <strain evidence="4">Nigerian</strain>
    </source>
</reference>
<dbReference type="InterPro" id="IPR010998">
    <property type="entry name" value="Integrase_recombinase_N"/>
</dbReference>
<dbReference type="PANTHER" id="PTHR33066:SF2">
    <property type="entry name" value="FILAGGRIN-2-LIKE"/>
    <property type="match status" value="1"/>
</dbReference>
<dbReference type="GO" id="GO:0003677">
    <property type="term" value="F:DNA binding"/>
    <property type="evidence" value="ECO:0007669"/>
    <property type="project" value="UniProtKB-KW"/>
</dbReference>
<evidence type="ECO:0000313" key="4">
    <source>
        <dbReference type="Ensembl" id="ENSXETP00000107730"/>
    </source>
</evidence>
<name>A0A803JIG1_XENTR</name>
<dbReference type="SUPFAM" id="SSF47823">
    <property type="entry name" value="lambda integrase-like, N-terminal domain"/>
    <property type="match status" value="1"/>
</dbReference>
<feature type="domain" description="Core-binding (CB)" evidence="3">
    <location>
        <begin position="459"/>
        <end position="542"/>
    </location>
</feature>